<evidence type="ECO:0000313" key="2">
    <source>
        <dbReference type="EMBL" id="KAG5579420.1"/>
    </source>
</evidence>
<reference evidence="2 3" key="1">
    <citation type="submission" date="2020-09" db="EMBL/GenBank/DDBJ databases">
        <title>De no assembly of potato wild relative species, Solanum commersonii.</title>
        <authorList>
            <person name="Cho K."/>
        </authorList>
    </citation>
    <scope>NUCLEOTIDE SEQUENCE [LARGE SCALE GENOMIC DNA]</scope>
    <source>
        <strain evidence="2">LZ3.2</strain>
        <tissue evidence="2">Leaf</tissue>
    </source>
</reference>
<protein>
    <recommendedName>
        <fullName evidence="1">DUF7746 domain-containing protein</fullName>
    </recommendedName>
</protein>
<dbReference type="PANTHER" id="PTHR33054:SF12">
    <property type="entry name" value="ZINC KNUCKLE FAMILY PROTEIN"/>
    <property type="match status" value="1"/>
</dbReference>
<dbReference type="EMBL" id="JACXVP010000010">
    <property type="protein sequence ID" value="KAG5579420.1"/>
    <property type="molecule type" value="Genomic_DNA"/>
</dbReference>
<evidence type="ECO:0000313" key="3">
    <source>
        <dbReference type="Proteomes" id="UP000824120"/>
    </source>
</evidence>
<gene>
    <name evidence="2" type="ORF">H5410_050047</name>
</gene>
<dbReference type="AlphaFoldDB" id="A0A9J5WWG8"/>
<feature type="domain" description="DUF7746" evidence="1">
    <location>
        <begin position="18"/>
        <end position="70"/>
    </location>
</feature>
<organism evidence="2 3">
    <name type="scientific">Solanum commersonii</name>
    <name type="common">Commerson's wild potato</name>
    <name type="synonym">Commerson's nightshade</name>
    <dbReference type="NCBI Taxonomy" id="4109"/>
    <lineage>
        <taxon>Eukaryota</taxon>
        <taxon>Viridiplantae</taxon>
        <taxon>Streptophyta</taxon>
        <taxon>Embryophyta</taxon>
        <taxon>Tracheophyta</taxon>
        <taxon>Spermatophyta</taxon>
        <taxon>Magnoliopsida</taxon>
        <taxon>eudicotyledons</taxon>
        <taxon>Gunneridae</taxon>
        <taxon>Pentapetalae</taxon>
        <taxon>asterids</taxon>
        <taxon>lamiids</taxon>
        <taxon>Solanales</taxon>
        <taxon>Solanaceae</taxon>
        <taxon>Solanoideae</taxon>
        <taxon>Solaneae</taxon>
        <taxon>Solanum</taxon>
    </lineage>
</organism>
<accession>A0A9J5WWG8</accession>
<sequence>MIFPMKLFWWKLILQGLRMLMYATIYKSVKNIDRTIRKMIIVGFIGQLQGWWDNYLSMEEKASIINAVATDDSVDNLEHFNGTFTNQHETVRTLLNGLRCQTLGHFRWYKDTFFSRFIDDLPPLFAERVSKVLRGNYGEIPYKDYTYGKIIGTCT</sequence>
<dbReference type="InterPro" id="IPR056648">
    <property type="entry name" value="DUF7746"/>
</dbReference>
<proteinExistence type="predicted"/>
<comment type="caution">
    <text evidence="2">The sequence shown here is derived from an EMBL/GenBank/DDBJ whole genome shotgun (WGS) entry which is preliminary data.</text>
</comment>
<dbReference type="PANTHER" id="PTHR33054">
    <property type="entry name" value="CCHC-TYPE DOMAIN-CONTAINING PROTEIN"/>
    <property type="match status" value="1"/>
</dbReference>
<name>A0A9J5WWG8_SOLCO</name>
<keyword evidence="3" id="KW-1185">Reference proteome</keyword>
<dbReference type="Proteomes" id="UP000824120">
    <property type="component" value="Chromosome 10"/>
</dbReference>
<dbReference type="OrthoDB" id="1735266at2759"/>
<evidence type="ECO:0000259" key="1">
    <source>
        <dbReference type="Pfam" id="PF24925"/>
    </source>
</evidence>
<dbReference type="Pfam" id="PF24925">
    <property type="entry name" value="DUF7746"/>
    <property type="match status" value="1"/>
</dbReference>